<dbReference type="SMART" id="SM00448">
    <property type="entry name" value="REC"/>
    <property type="match status" value="1"/>
</dbReference>
<evidence type="ECO:0000259" key="3">
    <source>
        <dbReference type="PROSITE" id="PS50110"/>
    </source>
</evidence>
<evidence type="ECO:0000256" key="1">
    <source>
        <dbReference type="ARBA" id="ARBA00022553"/>
    </source>
</evidence>
<geneLocation type="plasmid" evidence="4 5">
    <name>pR24_1</name>
</geneLocation>
<dbReference type="RefSeq" id="WP_173945150.1">
    <property type="nucleotide sequence ID" value="NZ_CP102846.1"/>
</dbReference>
<keyword evidence="5" id="KW-1185">Reference proteome</keyword>
<evidence type="ECO:0000313" key="4">
    <source>
        <dbReference type="EMBL" id="UVF22168.1"/>
    </source>
</evidence>
<dbReference type="Gene3D" id="3.40.50.2300">
    <property type="match status" value="1"/>
</dbReference>
<evidence type="ECO:0000256" key="2">
    <source>
        <dbReference type="PROSITE-ProRule" id="PRU00169"/>
    </source>
</evidence>
<keyword evidence="1 2" id="KW-0597">Phosphoprotein</keyword>
<dbReference type="PROSITE" id="PS50110">
    <property type="entry name" value="RESPONSE_REGULATORY"/>
    <property type="match status" value="1"/>
</dbReference>
<dbReference type="Pfam" id="PF00072">
    <property type="entry name" value="Response_reg"/>
    <property type="match status" value="1"/>
</dbReference>
<dbReference type="InterPro" id="IPR050595">
    <property type="entry name" value="Bact_response_regulator"/>
</dbReference>
<evidence type="ECO:0000313" key="5">
    <source>
        <dbReference type="Proteomes" id="UP001017257"/>
    </source>
</evidence>
<dbReference type="PANTHER" id="PTHR44591:SF25">
    <property type="entry name" value="CHEMOTAXIS TWO-COMPONENT RESPONSE REGULATOR"/>
    <property type="match status" value="1"/>
</dbReference>
<feature type="modified residue" description="4-aspartylphosphate" evidence="2">
    <location>
        <position position="55"/>
    </location>
</feature>
<keyword evidence="4" id="KW-0614">Plasmid</keyword>
<dbReference type="PANTHER" id="PTHR44591">
    <property type="entry name" value="STRESS RESPONSE REGULATOR PROTEIN 1"/>
    <property type="match status" value="1"/>
</dbReference>
<dbReference type="SUPFAM" id="SSF52172">
    <property type="entry name" value="CheY-like"/>
    <property type="match status" value="1"/>
</dbReference>
<organism evidence="4 5">
    <name type="scientific">Microvirga terrae</name>
    <dbReference type="NCBI Taxonomy" id="2740529"/>
    <lineage>
        <taxon>Bacteria</taxon>
        <taxon>Pseudomonadati</taxon>
        <taxon>Pseudomonadota</taxon>
        <taxon>Alphaproteobacteria</taxon>
        <taxon>Hyphomicrobiales</taxon>
        <taxon>Methylobacteriaceae</taxon>
        <taxon>Microvirga</taxon>
    </lineage>
</organism>
<sequence length="125" mass="13630">MPDVPIISIVDDDESVRLAIKSLLNSIGLTTQLFSSAEDFLQSASVSDTSCLILDVQMPRMSGVELQNFMISQGLSTPIIFITAFPEESTRTKVLKSGAVCFLSKPFDEQALLQCLDKALKRDTG</sequence>
<accession>A0ABY5RYP7</accession>
<reference evidence="4" key="1">
    <citation type="submission" date="2022-08" db="EMBL/GenBank/DDBJ databases">
        <title>Microvirga terrae sp. nov., isolated from soil.</title>
        <authorList>
            <person name="Kim K.H."/>
            <person name="Seo Y.L."/>
            <person name="Kim J.M."/>
            <person name="Lee J.K."/>
            <person name="Han D.M."/>
            <person name="Jeon C.O."/>
        </authorList>
    </citation>
    <scope>NUCLEOTIDE SEQUENCE</scope>
    <source>
        <strain evidence="4">R24</strain>
        <plasmid evidence="4">pR24_1</plasmid>
    </source>
</reference>
<gene>
    <name evidence="4" type="ORF">HPT29_026070</name>
</gene>
<dbReference type="EMBL" id="CP102846">
    <property type="protein sequence ID" value="UVF22168.1"/>
    <property type="molecule type" value="Genomic_DNA"/>
</dbReference>
<name>A0ABY5RYP7_9HYPH</name>
<protein>
    <submittedName>
        <fullName evidence="4">Response regulator</fullName>
    </submittedName>
</protein>
<proteinExistence type="predicted"/>
<dbReference type="Proteomes" id="UP001017257">
    <property type="component" value="Plasmid pR24_1"/>
</dbReference>
<dbReference type="InterPro" id="IPR011006">
    <property type="entry name" value="CheY-like_superfamily"/>
</dbReference>
<feature type="domain" description="Response regulatory" evidence="3">
    <location>
        <begin position="6"/>
        <end position="120"/>
    </location>
</feature>
<dbReference type="InterPro" id="IPR001789">
    <property type="entry name" value="Sig_transdc_resp-reg_receiver"/>
</dbReference>